<sequence length="179" mass="20201">MASSRKFFHAKPSYIYPTPVAETAITATDNNLFEFDEDDMYRPNESVNVNVHVEAAKKPIPSSRSSRKLAKKIEDRKIMPVTAASLPVNIPDWSKILKDEYREHSKRESDEDGGGGGGGGDDDDEDKEEEYYGLVPPHEYLAMRRGASFSVHEGIGRTLKGRDLRRVRNAIWKKVGFED</sequence>
<dbReference type="Pfam" id="PF04520">
    <property type="entry name" value="Senescence_reg"/>
    <property type="match status" value="1"/>
</dbReference>
<feature type="region of interest" description="Disordered" evidence="2">
    <location>
        <begin position="101"/>
        <end position="133"/>
    </location>
</feature>
<organism evidence="3 4">
    <name type="scientific">Citrus sinensis</name>
    <name type="common">Sweet orange</name>
    <name type="synonym">Citrus aurantium var. sinensis</name>
    <dbReference type="NCBI Taxonomy" id="2711"/>
    <lineage>
        <taxon>Eukaryota</taxon>
        <taxon>Viridiplantae</taxon>
        <taxon>Streptophyta</taxon>
        <taxon>Embryophyta</taxon>
        <taxon>Tracheophyta</taxon>
        <taxon>Spermatophyta</taxon>
        <taxon>Magnoliopsida</taxon>
        <taxon>eudicotyledons</taxon>
        <taxon>Gunneridae</taxon>
        <taxon>Pentapetalae</taxon>
        <taxon>rosids</taxon>
        <taxon>malvids</taxon>
        <taxon>Sapindales</taxon>
        <taxon>Rutaceae</taxon>
        <taxon>Aurantioideae</taxon>
        <taxon>Citrus</taxon>
    </lineage>
</organism>
<dbReference type="Proteomes" id="UP000027120">
    <property type="component" value="Unassembled WGS sequence"/>
</dbReference>
<dbReference type="PANTHER" id="PTHR46525">
    <property type="entry name" value="EMB|CAB72159.1"/>
    <property type="match status" value="1"/>
</dbReference>
<gene>
    <name evidence="3" type="ORF">CISIN_1g030317mg</name>
</gene>
<proteinExistence type="inferred from homology"/>
<dbReference type="InterPro" id="IPR007608">
    <property type="entry name" value="Senescence_reg_S40"/>
</dbReference>
<evidence type="ECO:0000313" key="4">
    <source>
        <dbReference type="Proteomes" id="UP000027120"/>
    </source>
</evidence>
<feature type="compositionally biased region" description="Acidic residues" evidence="2">
    <location>
        <begin position="120"/>
        <end position="131"/>
    </location>
</feature>
<evidence type="ECO:0000256" key="2">
    <source>
        <dbReference type="SAM" id="MobiDB-lite"/>
    </source>
</evidence>
<accession>A0A067DUB2</accession>
<dbReference type="PaxDb" id="2711-XP_006481461.1"/>
<evidence type="ECO:0000256" key="1">
    <source>
        <dbReference type="ARBA" id="ARBA00034773"/>
    </source>
</evidence>
<dbReference type="GO" id="GO:0010150">
    <property type="term" value="P:leaf senescence"/>
    <property type="evidence" value="ECO:0007669"/>
    <property type="project" value="UniProtKB-ARBA"/>
</dbReference>
<evidence type="ECO:0000313" key="3">
    <source>
        <dbReference type="EMBL" id="KDO45145.1"/>
    </source>
</evidence>
<protein>
    <recommendedName>
        <fullName evidence="5">Senescence regulator</fullName>
    </recommendedName>
</protein>
<dbReference type="PANTHER" id="PTHR46525:SF6">
    <property type="entry name" value="ARABIDOPSIS THALIANA GENOMIC DNA, CHROMOSOME 5, P1 CLONE:MOK16"/>
    <property type="match status" value="1"/>
</dbReference>
<dbReference type="STRING" id="2711.A0A067DUB2"/>
<keyword evidence="4" id="KW-1185">Reference proteome</keyword>
<name>A0A067DUB2_CITSI</name>
<reference evidence="3 4" key="1">
    <citation type="submission" date="2014-04" db="EMBL/GenBank/DDBJ databases">
        <authorList>
            <consortium name="International Citrus Genome Consortium"/>
            <person name="Gmitter F."/>
            <person name="Chen C."/>
            <person name="Farmerie W."/>
            <person name="Harkins T."/>
            <person name="Desany B."/>
            <person name="Mohiuddin M."/>
            <person name="Kodira C."/>
            <person name="Borodovsky M."/>
            <person name="Lomsadze A."/>
            <person name="Burns P."/>
            <person name="Jenkins J."/>
            <person name="Prochnik S."/>
            <person name="Shu S."/>
            <person name="Chapman J."/>
            <person name="Pitluck S."/>
            <person name="Schmutz J."/>
            <person name="Rokhsar D."/>
        </authorList>
    </citation>
    <scope>NUCLEOTIDE SEQUENCE</scope>
</reference>
<dbReference type="AlphaFoldDB" id="A0A067DUB2"/>
<comment type="similarity">
    <text evidence="1">Belongs to the senescence regulator S40 family.</text>
</comment>
<dbReference type="eggNOG" id="ENOG502S1M3">
    <property type="taxonomic scope" value="Eukaryota"/>
</dbReference>
<evidence type="ECO:0008006" key="5">
    <source>
        <dbReference type="Google" id="ProtNLM"/>
    </source>
</evidence>
<dbReference type="EMBL" id="KK785272">
    <property type="protein sequence ID" value="KDO45145.1"/>
    <property type="molecule type" value="Genomic_DNA"/>
</dbReference>